<dbReference type="AlphaFoldDB" id="A0A7W8HCB9"/>
<proteinExistence type="predicted"/>
<evidence type="ECO:0000313" key="1">
    <source>
        <dbReference type="EMBL" id="MBB5265881.1"/>
    </source>
</evidence>
<protein>
    <submittedName>
        <fullName evidence="1">Uncharacterized protein</fullName>
    </submittedName>
</protein>
<organism evidence="1 2">
    <name type="scientific">Catenibacillus scindens</name>
    <dbReference type="NCBI Taxonomy" id="673271"/>
    <lineage>
        <taxon>Bacteria</taxon>
        <taxon>Bacillati</taxon>
        <taxon>Bacillota</taxon>
        <taxon>Clostridia</taxon>
        <taxon>Lachnospirales</taxon>
        <taxon>Lachnospiraceae</taxon>
        <taxon>Catenibacillus</taxon>
    </lineage>
</organism>
<name>A0A7W8HCB9_9FIRM</name>
<accession>A0A7W8HCB9</accession>
<sequence>MMTLTQYKKVIKSLTRDELEAHLFEMFKSSKVFKDIESSWWSVESNDELIASLQKRLEKVFWKEQFSLSECKGVLNDYLSRTVDEGTKALMHLAFAAEAAELSAVYGDYGGRFYNSLESSAEKFLNYAKLHPDFFSLHETEFENLISTADPLGYGVSDDLGYMMENVRIELGYYDDPDGDK</sequence>
<evidence type="ECO:0000313" key="2">
    <source>
        <dbReference type="Proteomes" id="UP000543642"/>
    </source>
</evidence>
<comment type="caution">
    <text evidence="1">The sequence shown here is derived from an EMBL/GenBank/DDBJ whole genome shotgun (WGS) entry which is preliminary data.</text>
</comment>
<gene>
    <name evidence="1" type="ORF">HNP82_003032</name>
</gene>
<dbReference type="EMBL" id="JACHFW010000015">
    <property type="protein sequence ID" value="MBB5265881.1"/>
    <property type="molecule type" value="Genomic_DNA"/>
</dbReference>
<dbReference type="RefSeq" id="WP_183776026.1">
    <property type="nucleotide sequence ID" value="NZ_JACHFW010000015.1"/>
</dbReference>
<keyword evidence="2" id="KW-1185">Reference proteome</keyword>
<dbReference type="Proteomes" id="UP000543642">
    <property type="component" value="Unassembled WGS sequence"/>
</dbReference>
<reference evidence="1 2" key="1">
    <citation type="submission" date="2020-08" db="EMBL/GenBank/DDBJ databases">
        <title>Genomic Encyclopedia of Type Strains, Phase IV (KMG-IV): sequencing the most valuable type-strain genomes for metagenomic binning, comparative biology and taxonomic classification.</title>
        <authorList>
            <person name="Goeker M."/>
        </authorList>
    </citation>
    <scope>NUCLEOTIDE SEQUENCE [LARGE SCALE GENOMIC DNA]</scope>
    <source>
        <strain evidence="1 2">DSM 106146</strain>
    </source>
</reference>